<evidence type="ECO:0000256" key="2">
    <source>
        <dbReference type="SAM" id="SignalP"/>
    </source>
</evidence>
<dbReference type="AlphaFoldDB" id="A0A9Q3CVP1"/>
<feature type="region of interest" description="Disordered" evidence="1">
    <location>
        <begin position="162"/>
        <end position="197"/>
    </location>
</feature>
<organism evidence="3 4">
    <name type="scientific">Austropuccinia psidii MF-1</name>
    <dbReference type="NCBI Taxonomy" id="1389203"/>
    <lineage>
        <taxon>Eukaryota</taxon>
        <taxon>Fungi</taxon>
        <taxon>Dikarya</taxon>
        <taxon>Basidiomycota</taxon>
        <taxon>Pucciniomycotina</taxon>
        <taxon>Pucciniomycetes</taxon>
        <taxon>Pucciniales</taxon>
        <taxon>Sphaerophragmiaceae</taxon>
        <taxon>Austropuccinia</taxon>
    </lineage>
</organism>
<sequence length="655" mass="73468">MPSLSLLQLSPCLWGLAFLLLLSTGKASLSFMNGEETDFRSVRTLTLFPITHEDAQIESPQLQPSCNLELGLSLGSGPMGKTQAMDHRPSTELEISFPNYLQLARNSDDNYGGASSVDGRQYFHTQPDKQTPTSGNLNAYSMQNGGSYPFANAVLETGPLTNEQVPHEHSGARLESSSAHSLQENADNDESYSSTSSLAVIQPSIHTDTLAHIDGAPKHHSLTITHTKSDYREAQVAENVPKGVCNNANFPPFLFKATADTQHLLDSGGKAQPVLQSEDAPQLLLRAGGNTQLFPTSIGDVDPPEIIKNLKEVDNFQFFTSGFLKRKRTQEGLEEFLKLQAPRNAQPQSMLFQYVGSGREPVEEYSDTFTINPWMKGLYSSAILQSGKLETRRVRRLKNSSRTILPNPLWPHPRAMAIASNGIITLRPFRFWTFPRRKHLLSADNDVASIDFKLVKIAVERIVSLIPNEKKIPRITRLKCPTLPIVLKRSEEPSIKNWLMILGKDGILKATGLVKNRAAAFFKTILLFQDILLTKLSQTPNAHKIRQEFWSWLIREVFEPQNSLPVFGTVNENLEKLEARRFDAPQKLFIHAVAADSNHEVDEPAALSILTLWYKNYQPVLWKKLFESDDEFMFRLTEKIVSIREAHPLNISFLC</sequence>
<name>A0A9Q3CVP1_9BASI</name>
<proteinExistence type="predicted"/>
<dbReference type="OrthoDB" id="2499284at2759"/>
<keyword evidence="2" id="KW-0732">Signal</keyword>
<protein>
    <submittedName>
        <fullName evidence="3">Uncharacterized protein</fullName>
    </submittedName>
</protein>
<evidence type="ECO:0000313" key="3">
    <source>
        <dbReference type="EMBL" id="MBW0492119.1"/>
    </source>
</evidence>
<gene>
    <name evidence="3" type="ORF">O181_031834</name>
</gene>
<comment type="caution">
    <text evidence="3">The sequence shown here is derived from an EMBL/GenBank/DDBJ whole genome shotgun (WGS) entry which is preliminary data.</text>
</comment>
<accession>A0A9Q3CVP1</accession>
<feature type="compositionally biased region" description="Polar residues" evidence="1">
    <location>
        <begin position="175"/>
        <end position="197"/>
    </location>
</feature>
<evidence type="ECO:0000256" key="1">
    <source>
        <dbReference type="SAM" id="MobiDB-lite"/>
    </source>
</evidence>
<dbReference type="EMBL" id="AVOT02011444">
    <property type="protein sequence ID" value="MBW0492119.1"/>
    <property type="molecule type" value="Genomic_DNA"/>
</dbReference>
<keyword evidence="4" id="KW-1185">Reference proteome</keyword>
<feature type="signal peptide" evidence="2">
    <location>
        <begin position="1"/>
        <end position="27"/>
    </location>
</feature>
<feature type="chain" id="PRO_5040329506" evidence="2">
    <location>
        <begin position="28"/>
        <end position="655"/>
    </location>
</feature>
<reference evidence="3" key="1">
    <citation type="submission" date="2021-03" db="EMBL/GenBank/DDBJ databases">
        <title>Draft genome sequence of rust myrtle Austropuccinia psidii MF-1, a brazilian biotype.</title>
        <authorList>
            <person name="Quecine M.C."/>
            <person name="Pachon D.M.R."/>
            <person name="Bonatelli M.L."/>
            <person name="Correr F.H."/>
            <person name="Franceschini L.M."/>
            <person name="Leite T.F."/>
            <person name="Margarido G.R.A."/>
            <person name="Almeida C.A."/>
            <person name="Ferrarezi J.A."/>
            <person name="Labate C.A."/>
        </authorList>
    </citation>
    <scope>NUCLEOTIDE SEQUENCE</scope>
    <source>
        <strain evidence="3">MF-1</strain>
    </source>
</reference>
<evidence type="ECO:0000313" key="4">
    <source>
        <dbReference type="Proteomes" id="UP000765509"/>
    </source>
</evidence>
<dbReference type="Proteomes" id="UP000765509">
    <property type="component" value="Unassembled WGS sequence"/>
</dbReference>